<keyword evidence="5" id="KW-1185">Reference proteome</keyword>
<sequence length="355" mass="38032">MEIGIDSFAAILPDPATGKLPSATDRMADLLEEVEVADRSGLDVFGIGEHHRAEFLDSAPAIILAATAARTSRIRLTSAVTVLSAADPVRIFQEFATLDLIARGRAEIVVGRGSFGEAYPLFGADPRDYDELFAEKLALLLKLNETTYPIWKGRFRAALEGQGVYPRPHQPRLPLWVGVGGTPQSFARAGTLGLPLMVAIIGGTFERFRPLVDLYRESGTSAGHGPDKLKVGVHAMGFVGETNTAAREAFFPGWAHLTGRIGRERGWPPPSRQQFDAMAGPEGAFLIGDPATVAAKMLQASEVLGGVSRITFQMSTASLETAAMKRSIELLGTDVAPIVRAARPTASMHETEKAT</sequence>
<evidence type="ECO:0000259" key="3">
    <source>
        <dbReference type="Pfam" id="PF00296"/>
    </source>
</evidence>
<dbReference type="PANTHER" id="PTHR30137">
    <property type="entry name" value="LUCIFERASE-LIKE MONOOXYGENASE"/>
    <property type="match status" value="1"/>
</dbReference>
<feature type="domain" description="Luciferase-like" evidence="3">
    <location>
        <begin position="12"/>
        <end position="301"/>
    </location>
</feature>
<dbReference type="GO" id="GO:0016705">
    <property type="term" value="F:oxidoreductase activity, acting on paired donors, with incorporation or reduction of molecular oxygen"/>
    <property type="evidence" value="ECO:0007669"/>
    <property type="project" value="InterPro"/>
</dbReference>
<organism evidence="4 5">
    <name type="scientific">Ancylobacter defluvii</name>
    <dbReference type="NCBI Taxonomy" id="1282440"/>
    <lineage>
        <taxon>Bacteria</taxon>
        <taxon>Pseudomonadati</taxon>
        <taxon>Pseudomonadota</taxon>
        <taxon>Alphaproteobacteria</taxon>
        <taxon>Hyphomicrobiales</taxon>
        <taxon>Xanthobacteraceae</taxon>
        <taxon>Ancylobacter</taxon>
    </lineage>
</organism>
<evidence type="ECO:0000313" key="4">
    <source>
        <dbReference type="EMBL" id="GLK82287.1"/>
    </source>
</evidence>
<name>A0A9W6N9B1_9HYPH</name>
<dbReference type="AlphaFoldDB" id="A0A9W6N9B1"/>
<proteinExistence type="predicted"/>
<dbReference type="EMBL" id="BSFM01000002">
    <property type="protein sequence ID" value="GLK82287.1"/>
    <property type="molecule type" value="Genomic_DNA"/>
</dbReference>
<dbReference type="Pfam" id="PF00296">
    <property type="entry name" value="Bac_luciferase"/>
    <property type="match status" value="1"/>
</dbReference>
<gene>
    <name evidence="4" type="ORF">GCM10017653_03560</name>
</gene>
<reference evidence="4" key="1">
    <citation type="journal article" date="2014" name="Int. J. Syst. Evol. Microbiol.">
        <title>Complete genome sequence of Corynebacterium casei LMG S-19264T (=DSM 44701T), isolated from a smear-ripened cheese.</title>
        <authorList>
            <consortium name="US DOE Joint Genome Institute (JGI-PGF)"/>
            <person name="Walter F."/>
            <person name="Albersmeier A."/>
            <person name="Kalinowski J."/>
            <person name="Ruckert C."/>
        </authorList>
    </citation>
    <scope>NUCLEOTIDE SEQUENCE</scope>
    <source>
        <strain evidence="4">VKM B-2789</strain>
    </source>
</reference>
<dbReference type="Gene3D" id="3.20.20.30">
    <property type="entry name" value="Luciferase-like domain"/>
    <property type="match status" value="1"/>
</dbReference>
<evidence type="ECO:0000313" key="5">
    <source>
        <dbReference type="Proteomes" id="UP001143330"/>
    </source>
</evidence>
<evidence type="ECO:0000256" key="1">
    <source>
        <dbReference type="ARBA" id="ARBA00023002"/>
    </source>
</evidence>
<dbReference type="Proteomes" id="UP001143330">
    <property type="component" value="Unassembled WGS sequence"/>
</dbReference>
<reference evidence="4" key="2">
    <citation type="submission" date="2023-01" db="EMBL/GenBank/DDBJ databases">
        <authorList>
            <person name="Sun Q."/>
            <person name="Evtushenko L."/>
        </authorList>
    </citation>
    <scope>NUCLEOTIDE SEQUENCE</scope>
    <source>
        <strain evidence="4">VKM B-2789</strain>
    </source>
</reference>
<dbReference type="SUPFAM" id="SSF51679">
    <property type="entry name" value="Bacterial luciferase-like"/>
    <property type="match status" value="1"/>
</dbReference>
<dbReference type="GO" id="GO:0005829">
    <property type="term" value="C:cytosol"/>
    <property type="evidence" value="ECO:0007669"/>
    <property type="project" value="TreeGrafter"/>
</dbReference>
<dbReference type="InterPro" id="IPR050766">
    <property type="entry name" value="Bact_Lucif_Oxidored"/>
</dbReference>
<accession>A0A9W6N9B1</accession>
<comment type="caution">
    <text evidence="4">The sequence shown here is derived from an EMBL/GenBank/DDBJ whole genome shotgun (WGS) entry which is preliminary data.</text>
</comment>
<dbReference type="RefSeq" id="WP_213358896.1">
    <property type="nucleotide sequence ID" value="NZ_BSFM01000002.1"/>
</dbReference>
<dbReference type="InterPro" id="IPR011251">
    <property type="entry name" value="Luciferase-like_dom"/>
</dbReference>
<dbReference type="InterPro" id="IPR022290">
    <property type="entry name" value="LLM_Atu2307-like"/>
</dbReference>
<dbReference type="GO" id="GO:0004497">
    <property type="term" value="F:monooxygenase activity"/>
    <property type="evidence" value="ECO:0007669"/>
    <property type="project" value="UniProtKB-KW"/>
</dbReference>
<dbReference type="NCBIfam" id="TIGR03858">
    <property type="entry name" value="LLM_2I7G"/>
    <property type="match status" value="1"/>
</dbReference>
<keyword evidence="1" id="KW-0560">Oxidoreductase</keyword>
<keyword evidence="2 4" id="KW-0503">Monooxygenase</keyword>
<protein>
    <submittedName>
        <fullName evidence="4">Monooxygenase</fullName>
    </submittedName>
</protein>
<dbReference type="PANTHER" id="PTHR30137:SF8">
    <property type="entry name" value="BLR5498 PROTEIN"/>
    <property type="match status" value="1"/>
</dbReference>
<dbReference type="InterPro" id="IPR036661">
    <property type="entry name" value="Luciferase-like_sf"/>
</dbReference>
<evidence type="ECO:0000256" key="2">
    <source>
        <dbReference type="ARBA" id="ARBA00023033"/>
    </source>
</evidence>